<accession>A0A4R6M649</accession>
<keyword evidence="3" id="KW-1185">Reference proteome</keyword>
<reference evidence="2 3" key="1">
    <citation type="submission" date="2019-03" db="EMBL/GenBank/DDBJ databases">
        <title>Genomic Encyclopedia of Type Strains, Phase III (KMG-III): the genomes of soil and plant-associated and newly described type strains.</title>
        <authorList>
            <person name="Whitman W."/>
        </authorList>
    </citation>
    <scope>NUCLEOTIDE SEQUENCE [LARGE SCALE GENOMIC DNA]</scope>
    <source>
        <strain evidence="2 3">CECT 7378</strain>
    </source>
</reference>
<proteinExistence type="predicted"/>
<feature type="transmembrane region" description="Helical" evidence="1">
    <location>
        <begin position="12"/>
        <end position="30"/>
    </location>
</feature>
<gene>
    <name evidence="2" type="ORF">DFP79_2868</name>
</gene>
<protein>
    <submittedName>
        <fullName evidence="2">Uncharacterized protein</fullName>
    </submittedName>
</protein>
<dbReference type="OrthoDB" id="6104792at2"/>
<sequence>MYEETGNANLIMLLHTAVYPILAALVATWLTTKWKPCVTPLGFVVGFLAGLIVIHTGLHFPPERAMDFLVISALLGLVAIVAAYKLETDKLKIIATFALLIVSYYLLLNPVLKHQGTTTSIAWAILSGFATVVICTLITHKNYGKTNHLPMLSIVIASAASSPVMSIGGSLLIGQLLGAVAAAGFGYLAICFFTKTDSSKGVIPSLFVLGGLLTQSHVLADLPLWVIVALGLTPIASLIGSRICEQDSSIKSLIIGALPNVICAGVVAGVCLWQVWPESSLY</sequence>
<evidence type="ECO:0000313" key="3">
    <source>
        <dbReference type="Proteomes" id="UP000294656"/>
    </source>
</evidence>
<dbReference type="Proteomes" id="UP000294656">
    <property type="component" value="Unassembled WGS sequence"/>
</dbReference>
<feature type="transmembrane region" description="Helical" evidence="1">
    <location>
        <begin position="176"/>
        <end position="194"/>
    </location>
</feature>
<feature type="transmembrane region" description="Helical" evidence="1">
    <location>
        <begin position="224"/>
        <end position="241"/>
    </location>
</feature>
<evidence type="ECO:0000313" key="2">
    <source>
        <dbReference type="EMBL" id="TDO96295.1"/>
    </source>
</evidence>
<feature type="transmembrane region" description="Helical" evidence="1">
    <location>
        <begin position="64"/>
        <end position="84"/>
    </location>
</feature>
<dbReference type="RefSeq" id="WP_133504592.1">
    <property type="nucleotide sequence ID" value="NZ_SNXC01000014.1"/>
</dbReference>
<comment type="caution">
    <text evidence="2">The sequence shown here is derived from an EMBL/GenBank/DDBJ whole genome shotgun (WGS) entry which is preliminary data.</text>
</comment>
<keyword evidence="1" id="KW-0812">Transmembrane</keyword>
<dbReference type="AlphaFoldDB" id="A0A4R6M649"/>
<evidence type="ECO:0000256" key="1">
    <source>
        <dbReference type="SAM" id="Phobius"/>
    </source>
</evidence>
<name>A0A4R6M649_9GAMM</name>
<feature type="transmembrane region" description="Helical" evidence="1">
    <location>
        <begin position="253"/>
        <end position="276"/>
    </location>
</feature>
<feature type="transmembrane region" description="Helical" evidence="1">
    <location>
        <begin position="37"/>
        <end position="58"/>
    </location>
</feature>
<dbReference type="EMBL" id="SNXC01000014">
    <property type="protein sequence ID" value="TDO96295.1"/>
    <property type="molecule type" value="Genomic_DNA"/>
</dbReference>
<keyword evidence="1" id="KW-0472">Membrane</keyword>
<feature type="transmembrane region" description="Helical" evidence="1">
    <location>
        <begin position="120"/>
        <end position="139"/>
    </location>
</feature>
<feature type="transmembrane region" description="Helical" evidence="1">
    <location>
        <begin position="91"/>
        <end position="108"/>
    </location>
</feature>
<keyword evidence="1" id="KW-1133">Transmembrane helix</keyword>
<feature type="transmembrane region" description="Helical" evidence="1">
    <location>
        <begin position="151"/>
        <end position="170"/>
    </location>
</feature>
<feature type="transmembrane region" description="Helical" evidence="1">
    <location>
        <begin position="201"/>
        <end position="218"/>
    </location>
</feature>
<organism evidence="2 3">
    <name type="scientific">Marinomonas balearica</name>
    <dbReference type="NCBI Taxonomy" id="491947"/>
    <lineage>
        <taxon>Bacteria</taxon>
        <taxon>Pseudomonadati</taxon>
        <taxon>Pseudomonadota</taxon>
        <taxon>Gammaproteobacteria</taxon>
        <taxon>Oceanospirillales</taxon>
        <taxon>Oceanospirillaceae</taxon>
        <taxon>Marinomonas</taxon>
    </lineage>
</organism>